<dbReference type="SUPFAM" id="SSF52058">
    <property type="entry name" value="L domain-like"/>
    <property type="match status" value="1"/>
</dbReference>
<organism evidence="11 12">
    <name type="scientific">Racocetra fulgida</name>
    <dbReference type="NCBI Taxonomy" id="60492"/>
    <lineage>
        <taxon>Eukaryota</taxon>
        <taxon>Fungi</taxon>
        <taxon>Fungi incertae sedis</taxon>
        <taxon>Mucoromycota</taxon>
        <taxon>Glomeromycotina</taxon>
        <taxon>Glomeromycetes</taxon>
        <taxon>Diversisporales</taxon>
        <taxon>Gigasporaceae</taxon>
        <taxon>Racocetra</taxon>
    </lineage>
</organism>
<evidence type="ECO:0000256" key="8">
    <source>
        <dbReference type="ARBA" id="ARBA00023180"/>
    </source>
</evidence>
<dbReference type="GO" id="GO:0012505">
    <property type="term" value="C:endomembrane system"/>
    <property type="evidence" value="ECO:0007669"/>
    <property type="project" value="UniProtKB-SubCell"/>
</dbReference>
<keyword evidence="2" id="KW-1003">Cell membrane</keyword>
<evidence type="ECO:0000256" key="7">
    <source>
        <dbReference type="ARBA" id="ARBA00023170"/>
    </source>
</evidence>
<keyword evidence="3" id="KW-0812">Transmembrane</keyword>
<name>A0A9N8WJ61_9GLOM</name>
<dbReference type="EMBL" id="CAJVPZ010001187">
    <property type="protein sequence ID" value="CAG8486286.1"/>
    <property type="molecule type" value="Genomic_DNA"/>
</dbReference>
<dbReference type="Proteomes" id="UP000789396">
    <property type="component" value="Unassembled WGS sequence"/>
</dbReference>
<evidence type="ECO:0000256" key="3">
    <source>
        <dbReference type="ARBA" id="ARBA00022692"/>
    </source>
</evidence>
<feature type="non-terminal residue" evidence="11">
    <location>
        <position position="1"/>
    </location>
</feature>
<proteinExistence type="predicted"/>
<keyword evidence="7" id="KW-0675">Receptor</keyword>
<feature type="coiled-coil region" evidence="10">
    <location>
        <begin position="520"/>
        <end position="580"/>
    </location>
</feature>
<dbReference type="PANTHER" id="PTHR48052">
    <property type="entry name" value="UNNAMED PRODUCT"/>
    <property type="match status" value="1"/>
</dbReference>
<evidence type="ECO:0000256" key="2">
    <source>
        <dbReference type="ARBA" id="ARBA00022475"/>
    </source>
</evidence>
<evidence type="ECO:0000256" key="9">
    <source>
        <dbReference type="ARBA" id="ARBA00037847"/>
    </source>
</evidence>
<evidence type="ECO:0000256" key="1">
    <source>
        <dbReference type="ARBA" id="ARBA00004236"/>
    </source>
</evidence>
<evidence type="ECO:0000313" key="12">
    <source>
        <dbReference type="Proteomes" id="UP000789396"/>
    </source>
</evidence>
<dbReference type="Gene3D" id="3.80.10.10">
    <property type="entry name" value="Ribonuclease Inhibitor"/>
    <property type="match status" value="2"/>
</dbReference>
<feature type="coiled-coil region" evidence="10">
    <location>
        <begin position="618"/>
        <end position="659"/>
    </location>
</feature>
<keyword evidence="12" id="KW-1185">Reference proteome</keyword>
<dbReference type="PANTHER" id="PTHR48052:SF8">
    <property type="entry name" value="LRR RECEPTOR-LIKE SERINE_THREONINE-PROTEIN KINASE FLS2"/>
    <property type="match status" value="1"/>
</dbReference>
<gene>
    <name evidence="11" type="ORF">RFULGI_LOCUS1774</name>
</gene>
<keyword evidence="5" id="KW-1133">Transmembrane helix</keyword>
<evidence type="ECO:0000313" key="11">
    <source>
        <dbReference type="EMBL" id="CAG8486286.1"/>
    </source>
</evidence>
<protein>
    <submittedName>
        <fullName evidence="11">4900_t:CDS:1</fullName>
    </submittedName>
</protein>
<dbReference type="AlphaFoldDB" id="A0A9N8WJ61"/>
<comment type="subcellular location">
    <subcellularLocation>
        <location evidence="1">Cell membrane</location>
    </subcellularLocation>
    <subcellularLocation>
        <location evidence="9">Endomembrane system</location>
        <topology evidence="9">Single-pass membrane protein</topology>
    </subcellularLocation>
</comment>
<accession>A0A9N8WJ61</accession>
<evidence type="ECO:0000256" key="10">
    <source>
        <dbReference type="SAM" id="Coils"/>
    </source>
</evidence>
<evidence type="ECO:0000256" key="5">
    <source>
        <dbReference type="ARBA" id="ARBA00022989"/>
    </source>
</evidence>
<keyword evidence="8" id="KW-0325">Glycoprotein</keyword>
<comment type="caution">
    <text evidence="11">The sequence shown here is derived from an EMBL/GenBank/DDBJ whole genome shotgun (WGS) entry which is preliminary data.</text>
</comment>
<evidence type="ECO:0000256" key="4">
    <source>
        <dbReference type="ARBA" id="ARBA00022729"/>
    </source>
</evidence>
<sequence>IGFQPEDVEAVEYYKKRREFYEAKSYSIEKFRTGLTREEYPLAIYAKKKDYDSSSIDIEALRKEITFQEYLNQKYPNQEDKEKLKTRISNKLNGGELNLSSELKSPLIKLNITGCTKLKKLCCRENLIVELDLSKNEKLKILGDHYCDEERISQGIFNRFTGSLGPLKNLGKLENLDIINTDIDGGLEYLPVSLKWVGCRGKRPGAKANELYDKELHENYPEGERAEKLFLSIYGEKLKGGLRLKGFTKLETFGCWDNQLTNIDLSDCRNLKHLSCENNELINLDFLETVTKLEKLNMKDNKKLSGQTLKSLTSLKELRRLDISNCPLEGSLKPLENSKLEELNITNTNLTEGLEYLPEKDKQNKMLSDVIPLERLFVIRGNLKSFVNRWGIKEGQKVSELMARATAVTGGVLAATVNPILGGILAAASPVVEVNSFHELLGILAPIEIKELLEGKVSQAVEKLNTITEEFLAAFDKDKNKEISIVEAIKDLETEIIYYRKLAYGTGEETDKEKEIDKTAEQLELEEKILKLQNEIKDKEKKIVESYKNQDDEVINETPVQKLQNEIDDLKIILALKEAQTKLSDEEPIKLEQQVKDLEVKLKKTETKEGGQSSSEGFELLDKKVESLKNELNEIEQKKKEIEKQLNQTRADLKNLNHCCQKETKKNKGKAKEIVSEPINNIQENQVNDYALGQSFNKKTEFGTELFRSLKDHLLALQDALKSQGHYDRIFTTPDAFAGRQGITQEQRDELIKTQGTIKEQEQFTWEEIQEMLKEGEDTENDNDNLLKEFEFRILTGKLSISRGTVKVDYIDDSAFFHPSQNQVEFINCIGSEDEDEMEILPLEL</sequence>
<keyword evidence="10" id="KW-0175">Coiled coil</keyword>
<evidence type="ECO:0000256" key="6">
    <source>
        <dbReference type="ARBA" id="ARBA00023136"/>
    </source>
</evidence>
<dbReference type="OrthoDB" id="2448761at2759"/>
<keyword evidence="6" id="KW-0472">Membrane</keyword>
<keyword evidence="4" id="KW-0732">Signal</keyword>
<dbReference type="GO" id="GO:0005886">
    <property type="term" value="C:plasma membrane"/>
    <property type="evidence" value="ECO:0007669"/>
    <property type="project" value="UniProtKB-SubCell"/>
</dbReference>
<reference evidence="11" key="1">
    <citation type="submission" date="2021-06" db="EMBL/GenBank/DDBJ databases">
        <authorList>
            <person name="Kallberg Y."/>
            <person name="Tangrot J."/>
            <person name="Rosling A."/>
        </authorList>
    </citation>
    <scope>NUCLEOTIDE SEQUENCE</scope>
    <source>
        <strain evidence="11">IN212</strain>
    </source>
</reference>
<dbReference type="InterPro" id="IPR032675">
    <property type="entry name" value="LRR_dom_sf"/>
</dbReference>